<evidence type="ECO:0000313" key="2">
    <source>
        <dbReference type="EMBL" id="GBB89488.1"/>
    </source>
</evidence>
<keyword evidence="3" id="KW-1185">Reference proteome</keyword>
<feature type="region of interest" description="Disordered" evidence="1">
    <location>
        <begin position="19"/>
        <end position="79"/>
    </location>
</feature>
<sequence length="220" mass="25974">MRRRFNHIEPIKPIRIRNRFSYSNPNETTESDKRVAIRSPVHSPDNDNEDMDFQYDYEDGNLSFQDNNDDDNAYDSINPQHYNDEMIFSQDDINSSDTEEKEESDNDYNSEEEEVDDNEINDEEEEGEGNNDDNEVEEERNNDEEERNGEEEEIHQIIEALDKDEIPSCDGEFALYFNNYTATALFCWLQKHNVSTKAYEDLVDIIHNPQFEPTHVIKNI</sequence>
<dbReference type="Proteomes" id="UP000247702">
    <property type="component" value="Unassembled WGS sequence"/>
</dbReference>
<dbReference type="STRING" id="94130.A0A2Z6R9V4"/>
<dbReference type="AlphaFoldDB" id="A0A2Z6R9V4"/>
<gene>
    <name evidence="2" type="ORF">RclHR1_16190007</name>
</gene>
<proteinExistence type="predicted"/>
<feature type="region of interest" description="Disordered" evidence="1">
    <location>
        <begin position="94"/>
        <end position="152"/>
    </location>
</feature>
<protein>
    <submittedName>
        <fullName evidence="2">Uncharacterized protein</fullName>
    </submittedName>
</protein>
<evidence type="ECO:0000313" key="3">
    <source>
        <dbReference type="Proteomes" id="UP000247702"/>
    </source>
</evidence>
<accession>A0A2Z6R9V4</accession>
<feature type="compositionally biased region" description="Acidic residues" evidence="1">
    <location>
        <begin position="97"/>
        <end position="152"/>
    </location>
</feature>
<name>A0A2Z6R9V4_9GLOM</name>
<comment type="caution">
    <text evidence="2">The sequence shown here is derived from an EMBL/GenBank/DDBJ whole genome shotgun (WGS) entry which is preliminary data.</text>
</comment>
<organism evidence="2 3">
    <name type="scientific">Rhizophagus clarus</name>
    <dbReference type="NCBI Taxonomy" id="94130"/>
    <lineage>
        <taxon>Eukaryota</taxon>
        <taxon>Fungi</taxon>
        <taxon>Fungi incertae sedis</taxon>
        <taxon>Mucoromycota</taxon>
        <taxon>Glomeromycotina</taxon>
        <taxon>Glomeromycetes</taxon>
        <taxon>Glomerales</taxon>
        <taxon>Glomeraceae</taxon>
        <taxon>Rhizophagus</taxon>
    </lineage>
</organism>
<evidence type="ECO:0000256" key="1">
    <source>
        <dbReference type="SAM" id="MobiDB-lite"/>
    </source>
</evidence>
<feature type="compositionally biased region" description="Acidic residues" evidence="1">
    <location>
        <begin position="46"/>
        <end position="59"/>
    </location>
</feature>
<dbReference type="EMBL" id="BEXD01000690">
    <property type="protein sequence ID" value="GBB89488.1"/>
    <property type="molecule type" value="Genomic_DNA"/>
</dbReference>
<reference evidence="2 3" key="1">
    <citation type="submission" date="2017-11" db="EMBL/GenBank/DDBJ databases">
        <title>The genome of Rhizophagus clarus HR1 reveals common genetic basis of auxotrophy among arbuscular mycorrhizal fungi.</title>
        <authorList>
            <person name="Kobayashi Y."/>
        </authorList>
    </citation>
    <scope>NUCLEOTIDE SEQUENCE [LARGE SCALE GENOMIC DNA]</scope>
    <source>
        <strain evidence="2 3">HR1</strain>
    </source>
</reference>